<protein>
    <recommendedName>
        <fullName evidence="3">DUF3011 domain-containing protein</fullName>
    </recommendedName>
</protein>
<evidence type="ECO:0008006" key="3">
    <source>
        <dbReference type="Google" id="ProtNLM"/>
    </source>
</evidence>
<evidence type="ECO:0000313" key="1">
    <source>
        <dbReference type="EMBL" id="GAA3917750.1"/>
    </source>
</evidence>
<dbReference type="Pfam" id="PF11218">
    <property type="entry name" value="DUF3011"/>
    <property type="match status" value="2"/>
</dbReference>
<dbReference type="RefSeq" id="WP_344758764.1">
    <property type="nucleotide sequence ID" value="NZ_BAAAZU010000004.1"/>
</dbReference>
<dbReference type="PROSITE" id="PS51257">
    <property type="entry name" value="PROKAR_LIPOPROTEIN"/>
    <property type="match status" value="1"/>
</dbReference>
<name>A0ABP7M8N0_9GAMM</name>
<evidence type="ECO:0000313" key="2">
    <source>
        <dbReference type="Proteomes" id="UP001501727"/>
    </source>
</evidence>
<gene>
    <name evidence="1" type="ORF">GCM10022229_09020</name>
</gene>
<dbReference type="Proteomes" id="UP001501727">
    <property type="component" value="Unassembled WGS sequence"/>
</dbReference>
<sequence length="193" mass="21105">MKNVIRFLVSIAVVSLAGCVGYGFPGDYQSGYPGNSYPGNSGYPGNRHPSNNYGGRIRCESNDRRTRHCTINTRGGVQLERQLSKAACIQGSSWGYDSRGVWVSNGCRGEFVTGRGGYRPGPGTRPGVGGGHGQTVRCESNDRKTRRCNVSVRSGVQITRQLSRTRCVHGQNWGWDRSGIWVRGGCRAEFSVR</sequence>
<comment type="caution">
    <text evidence="1">The sequence shown here is derived from an EMBL/GenBank/DDBJ whole genome shotgun (WGS) entry which is preliminary data.</text>
</comment>
<proteinExistence type="predicted"/>
<accession>A0ABP7M8N0</accession>
<organism evidence="1 2">
    <name type="scientific">Luteimonas lutimaris</name>
    <dbReference type="NCBI Taxonomy" id="698645"/>
    <lineage>
        <taxon>Bacteria</taxon>
        <taxon>Pseudomonadati</taxon>
        <taxon>Pseudomonadota</taxon>
        <taxon>Gammaproteobacteria</taxon>
        <taxon>Lysobacterales</taxon>
        <taxon>Lysobacteraceae</taxon>
        <taxon>Luteimonas</taxon>
    </lineage>
</organism>
<dbReference type="EMBL" id="BAAAZU010000004">
    <property type="protein sequence ID" value="GAA3917750.1"/>
    <property type="molecule type" value="Genomic_DNA"/>
</dbReference>
<reference evidence="2" key="1">
    <citation type="journal article" date="2019" name="Int. J. Syst. Evol. Microbiol.">
        <title>The Global Catalogue of Microorganisms (GCM) 10K type strain sequencing project: providing services to taxonomists for standard genome sequencing and annotation.</title>
        <authorList>
            <consortium name="The Broad Institute Genomics Platform"/>
            <consortium name="The Broad Institute Genome Sequencing Center for Infectious Disease"/>
            <person name="Wu L."/>
            <person name="Ma J."/>
        </authorList>
    </citation>
    <scope>NUCLEOTIDE SEQUENCE [LARGE SCALE GENOMIC DNA]</scope>
    <source>
        <strain evidence="2">JCM 16916</strain>
    </source>
</reference>
<dbReference type="InterPro" id="IPR021381">
    <property type="entry name" value="DUF3011"/>
</dbReference>
<keyword evidence="2" id="KW-1185">Reference proteome</keyword>